<dbReference type="EMBL" id="FOLQ01000027">
    <property type="protein sequence ID" value="SFF06893.1"/>
    <property type="molecule type" value="Genomic_DNA"/>
</dbReference>
<sequence length="98" mass="11175">MTTRVDPDIKGNKTDFSFLFYSWISPAVAGPPVRYHSGSNQLYPNKGAVEKLPQRQPDSTFDSVYYSDEISSLFAAQRFDRVHQRGFHALKTHRQPGN</sequence>
<evidence type="ECO:0000313" key="1">
    <source>
        <dbReference type="EMBL" id="SFF06893.1"/>
    </source>
</evidence>
<dbReference type="STRING" id="662367.SAMN05216167_1276"/>
<proteinExistence type="predicted"/>
<protein>
    <submittedName>
        <fullName evidence="1">Uncharacterized protein</fullName>
    </submittedName>
</protein>
<accession>A0A1I2FPE2</accession>
<dbReference type="AlphaFoldDB" id="A0A1I2FPE2"/>
<evidence type="ECO:0000313" key="2">
    <source>
        <dbReference type="Proteomes" id="UP000198598"/>
    </source>
</evidence>
<reference evidence="1 2" key="1">
    <citation type="submission" date="2016-10" db="EMBL/GenBank/DDBJ databases">
        <authorList>
            <person name="de Groot N.N."/>
        </authorList>
    </citation>
    <scope>NUCLEOTIDE SEQUENCE [LARGE SCALE GENOMIC DNA]</scope>
    <source>
        <strain evidence="1 2">DSM 26130</strain>
    </source>
</reference>
<organism evidence="1 2">
    <name type="scientific">Spirosoma endophyticum</name>
    <dbReference type="NCBI Taxonomy" id="662367"/>
    <lineage>
        <taxon>Bacteria</taxon>
        <taxon>Pseudomonadati</taxon>
        <taxon>Bacteroidota</taxon>
        <taxon>Cytophagia</taxon>
        <taxon>Cytophagales</taxon>
        <taxon>Cytophagaceae</taxon>
        <taxon>Spirosoma</taxon>
    </lineage>
</organism>
<dbReference type="Proteomes" id="UP000198598">
    <property type="component" value="Unassembled WGS sequence"/>
</dbReference>
<keyword evidence="2" id="KW-1185">Reference proteome</keyword>
<name>A0A1I2FPE2_9BACT</name>
<gene>
    <name evidence="1" type="ORF">SAMN05216167_1276</name>
</gene>